<organism evidence="2 3">
    <name type="scientific">Sinanodonta woodiana</name>
    <name type="common">Chinese pond mussel</name>
    <name type="synonym">Anodonta woodiana</name>
    <dbReference type="NCBI Taxonomy" id="1069815"/>
    <lineage>
        <taxon>Eukaryota</taxon>
        <taxon>Metazoa</taxon>
        <taxon>Spiralia</taxon>
        <taxon>Lophotrochozoa</taxon>
        <taxon>Mollusca</taxon>
        <taxon>Bivalvia</taxon>
        <taxon>Autobranchia</taxon>
        <taxon>Heteroconchia</taxon>
        <taxon>Palaeoheterodonta</taxon>
        <taxon>Unionida</taxon>
        <taxon>Unionoidea</taxon>
        <taxon>Unionidae</taxon>
        <taxon>Unioninae</taxon>
        <taxon>Sinanodonta</taxon>
    </lineage>
</organism>
<reference evidence="2 3" key="1">
    <citation type="submission" date="2024-11" db="EMBL/GenBank/DDBJ databases">
        <title>Chromosome-level genome assembly of the freshwater bivalve Anodonta woodiana.</title>
        <authorList>
            <person name="Chen X."/>
        </authorList>
    </citation>
    <scope>NUCLEOTIDE SEQUENCE [LARGE SCALE GENOMIC DNA]</scope>
    <source>
        <strain evidence="2">MN2024</strain>
        <tissue evidence="2">Gills</tissue>
    </source>
</reference>
<evidence type="ECO:0000259" key="1">
    <source>
        <dbReference type="PROSITE" id="PS50835"/>
    </source>
</evidence>
<gene>
    <name evidence="2" type="ORF">ACJMK2_026007</name>
</gene>
<dbReference type="InterPro" id="IPR007110">
    <property type="entry name" value="Ig-like_dom"/>
</dbReference>
<feature type="domain" description="Ig-like" evidence="1">
    <location>
        <begin position="2"/>
        <end position="82"/>
    </location>
</feature>
<keyword evidence="3" id="KW-1185">Reference proteome</keyword>
<accession>A0ABD3XK23</accession>
<feature type="non-terminal residue" evidence="2">
    <location>
        <position position="87"/>
    </location>
</feature>
<dbReference type="SUPFAM" id="SSF48726">
    <property type="entry name" value="Immunoglobulin"/>
    <property type="match status" value="1"/>
</dbReference>
<dbReference type="EMBL" id="JBJQND010000002">
    <property type="protein sequence ID" value="KAL3885976.1"/>
    <property type="molecule type" value="Genomic_DNA"/>
</dbReference>
<dbReference type="AlphaFoldDB" id="A0ABD3XK23"/>
<evidence type="ECO:0000313" key="2">
    <source>
        <dbReference type="EMBL" id="KAL3885976.1"/>
    </source>
</evidence>
<protein>
    <recommendedName>
        <fullName evidence="1">Ig-like domain-containing protein</fullName>
    </recommendedName>
</protein>
<proteinExistence type="predicted"/>
<dbReference type="PROSITE" id="PS50835">
    <property type="entry name" value="IG_LIKE"/>
    <property type="match status" value="1"/>
</dbReference>
<dbReference type="Proteomes" id="UP001634394">
    <property type="component" value="Unassembled WGS sequence"/>
</dbReference>
<dbReference type="Gene3D" id="2.60.40.10">
    <property type="entry name" value="Immunoglobulins"/>
    <property type="match status" value="1"/>
</dbReference>
<sequence>GPDEIVLNTSNTIIEVDGFGSITLLCTAECFPPCAIHWTERNVNTQIGDAALNIINVSANTTYTCHASNPITSSRTLARTINIAVKY</sequence>
<evidence type="ECO:0000313" key="3">
    <source>
        <dbReference type="Proteomes" id="UP001634394"/>
    </source>
</evidence>
<comment type="caution">
    <text evidence="2">The sequence shown here is derived from an EMBL/GenBank/DDBJ whole genome shotgun (WGS) entry which is preliminary data.</text>
</comment>
<feature type="non-terminal residue" evidence="2">
    <location>
        <position position="1"/>
    </location>
</feature>
<dbReference type="InterPro" id="IPR013783">
    <property type="entry name" value="Ig-like_fold"/>
</dbReference>
<dbReference type="InterPro" id="IPR036179">
    <property type="entry name" value="Ig-like_dom_sf"/>
</dbReference>
<name>A0ABD3XK23_SINWO</name>